<dbReference type="InterPro" id="IPR040255">
    <property type="entry name" value="Non-specific_endonuclease"/>
</dbReference>
<keyword evidence="4" id="KW-1185">Reference proteome</keyword>
<evidence type="ECO:0000259" key="1">
    <source>
        <dbReference type="SMART" id="SM00477"/>
    </source>
</evidence>
<keyword evidence="3" id="KW-0255">Endonuclease</keyword>
<dbReference type="Proteomes" id="UP001651050">
    <property type="component" value="Unassembled WGS sequence"/>
</dbReference>
<evidence type="ECO:0000259" key="2">
    <source>
        <dbReference type="SMART" id="SM00892"/>
    </source>
</evidence>
<proteinExistence type="predicted"/>
<name>A0ABT0J377_9MICO</name>
<dbReference type="Gene3D" id="3.40.570.10">
    <property type="entry name" value="Extracellular Endonuclease, subunit A"/>
    <property type="match status" value="1"/>
</dbReference>
<dbReference type="SMART" id="SM00477">
    <property type="entry name" value="NUC"/>
    <property type="match status" value="1"/>
</dbReference>
<keyword evidence="3" id="KW-0540">Nuclease</keyword>
<dbReference type="RefSeq" id="WP_416343798.1">
    <property type="nucleotide sequence ID" value="NZ_JALQCY010000003.1"/>
</dbReference>
<comment type="caution">
    <text evidence="3">The sequence shown here is derived from an EMBL/GenBank/DDBJ whole genome shotgun (WGS) entry which is preliminary data.</text>
</comment>
<dbReference type="InterPro" id="IPR020821">
    <property type="entry name" value="ENPP1-3/EXOG-like_nuc-like"/>
</dbReference>
<dbReference type="PANTHER" id="PTHR13966">
    <property type="entry name" value="ENDONUCLEASE RELATED"/>
    <property type="match status" value="1"/>
</dbReference>
<evidence type="ECO:0000313" key="4">
    <source>
        <dbReference type="Proteomes" id="UP001651050"/>
    </source>
</evidence>
<gene>
    <name evidence="3" type="ORF">M1843_09300</name>
</gene>
<dbReference type="GO" id="GO:0004519">
    <property type="term" value="F:endonuclease activity"/>
    <property type="evidence" value="ECO:0007669"/>
    <property type="project" value="UniProtKB-KW"/>
</dbReference>
<keyword evidence="3" id="KW-0378">Hydrolase</keyword>
<organism evidence="3 4">
    <name type="scientific">Isoptericola peretonis</name>
    <dbReference type="NCBI Taxonomy" id="2918523"/>
    <lineage>
        <taxon>Bacteria</taxon>
        <taxon>Bacillati</taxon>
        <taxon>Actinomycetota</taxon>
        <taxon>Actinomycetes</taxon>
        <taxon>Micrococcales</taxon>
        <taxon>Promicromonosporaceae</taxon>
        <taxon>Isoptericola</taxon>
    </lineage>
</organism>
<dbReference type="PANTHER" id="PTHR13966:SF5">
    <property type="entry name" value="ENDONUCLEASE G, MITOCHONDRIAL"/>
    <property type="match status" value="1"/>
</dbReference>
<sequence length="286" mass="31123">MTGYDPAFLGSTASLRVPLPAPVDPGRELRRLDHPHFTVLLDPRRRLAAATAVTVDGARLQALARTGTWRLDPQAPEDEQAGPELYRRNALDRGHLVRRLDPMWGTAAEAREAGRATFVYTNAAPQVARFNQSQDLWNGLEDHVLEHAGTHRRRLVVHTGTVLADDDPVYRGVGIPRRFWKVAAWSSASSSGAEGSLDAAAFVLDQTPQLDEVELRSLTARALAEGEVPPLGPFRTYQVPVAEVARLTGLDLGPLVAADVLRGVPRAAEAGPRGWRELGVPEDIVL</sequence>
<dbReference type="InterPro" id="IPR044929">
    <property type="entry name" value="DNA/RNA_non-sp_Endonuclease_sf"/>
</dbReference>
<evidence type="ECO:0000313" key="3">
    <source>
        <dbReference type="EMBL" id="MCK9793938.1"/>
    </source>
</evidence>
<dbReference type="InterPro" id="IPR044925">
    <property type="entry name" value="His-Me_finger_sf"/>
</dbReference>
<dbReference type="EMBL" id="JALQCY010000003">
    <property type="protein sequence ID" value="MCK9793938.1"/>
    <property type="molecule type" value="Genomic_DNA"/>
</dbReference>
<dbReference type="SMART" id="SM00892">
    <property type="entry name" value="Endonuclease_NS"/>
    <property type="match status" value="1"/>
</dbReference>
<reference evidence="3 4" key="1">
    <citation type="submission" date="2022-02" db="EMBL/GenBank/DDBJ databases">
        <title>The car tank lid bacteriome: a reservoir of bacteria with potential in bioremediation of fuel.</title>
        <authorList>
            <person name="Vidal-Verdu A."/>
            <person name="Gomez-Martinez D."/>
            <person name="Latorre-Perez A."/>
            <person name="Pereto J."/>
            <person name="Porcar M."/>
        </authorList>
    </citation>
    <scope>NUCLEOTIDE SEQUENCE [LARGE SCALE GENOMIC DNA]</scope>
    <source>
        <strain evidence="3 4">4D.3</strain>
    </source>
</reference>
<dbReference type="InterPro" id="IPR001604">
    <property type="entry name" value="Endo_G_ENPP1-like_dom"/>
</dbReference>
<feature type="domain" description="ENPP1-3/EXOG-like endonuclease/phosphodiesterase" evidence="1">
    <location>
        <begin position="34"/>
        <end position="259"/>
    </location>
</feature>
<dbReference type="Pfam" id="PF01223">
    <property type="entry name" value="Endonuclease_NS"/>
    <property type="match status" value="1"/>
</dbReference>
<dbReference type="SUPFAM" id="SSF54060">
    <property type="entry name" value="His-Me finger endonucleases"/>
    <property type="match status" value="1"/>
</dbReference>
<feature type="domain" description="DNA/RNA non-specific endonuclease/pyrophosphatase/phosphodiesterase" evidence="2">
    <location>
        <begin position="33"/>
        <end position="259"/>
    </location>
</feature>
<accession>A0ABT0J377</accession>
<protein>
    <submittedName>
        <fullName evidence="3">DNA/RNA non-specific endonuclease</fullName>
    </submittedName>
</protein>